<feature type="signal peptide" evidence="1">
    <location>
        <begin position="1"/>
        <end position="16"/>
    </location>
</feature>
<keyword evidence="1" id="KW-0732">Signal</keyword>
<reference evidence="2" key="2">
    <citation type="journal article" date="2023" name="Proc. Natl. Acad. Sci. U.S.A.">
        <title>A global phylogenomic analysis of the shiitake genus Lentinula.</title>
        <authorList>
            <person name="Sierra-Patev S."/>
            <person name="Min B."/>
            <person name="Naranjo-Ortiz M."/>
            <person name="Looney B."/>
            <person name="Konkel Z."/>
            <person name="Slot J.C."/>
            <person name="Sakamoto Y."/>
            <person name="Steenwyk J.L."/>
            <person name="Rokas A."/>
            <person name="Carro J."/>
            <person name="Camarero S."/>
            <person name="Ferreira P."/>
            <person name="Molpeceres G."/>
            <person name="Ruiz-Duenas F.J."/>
            <person name="Serrano A."/>
            <person name="Henrissat B."/>
            <person name="Drula E."/>
            <person name="Hughes K.W."/>
            <person name="Mata J.L."/>
            <person name="Ishikawa N.K."/>
            <person name="Vargas-Isla R."/>
            <person name="Ushijima S."/>
            <person name="Smith C.A."/>
            <person name="Donoghue J."/>
            <person name="Ahrendt S."/>
            <person name="Andreopoulos W."/>
            <person name="He G."/>
            <person name="LaButti K."/>
            <person name="Lipzen A."/>
            <person name="Ng V."/>
            <person name="Riley R."/>
            <person name="Sandor L."/>
            <person name="Barry K."/>
            <person name="Martinez A.T."/>
            <person name="Xiao Y."/>
            <person name="Gibbons J.G."/>
            <person name="Terashima K."/>
            <person name="Grigoriev I.V."/>
            <person name="Hibbett D."/>
        </authorList>
    </citation>
    <scope>NUCLEOTIDE SEQUENCE</scope>
    <source>
        <strain evidence="2">Sp2 HRB7682 ss15</strain>
    </source>
</reference>
<protein>
    <submittedName>
        <fullName evidence="2">Uncharacterized protein</fullName>
    </submittedName>
</protein>
<dbReference type="EMBL" id="JANVFS010000009">
    <property type="protein sequence ID" value="KAJ4487234.1"/>
    <property type="molecule type" value="Genomic_DNA"/>
</dbReference>
<sequence length="143" mass="14829">MKLLAVFAATVACVSAGTFVSPTNGSTISSSGTFNFTWVSSRYFKESSRSVTVLLGGNLEGVVLAKNLASTAQGEGAEGPTYHAQLTPEFVASSPPGGNYQVIVIEDYSSYGGNPAMGIEYETITVSPALKASDVPYQLSISS</sequence>
<organism evidence="2 3">
    <name type="scientific">Lentinula lateritia</name>
    <dbReference type="NCBI Taxonomy" id="40482"/>
    <lineage>
        <taxon>Eukaryota</taxon>
        <taxon>Fungi</taxon>
        <taxon>Dikarya</taxon>
        <taxon>Basidiomycota</taxon>
        <taxon>Agaricomycotina</taxon>
        <taxon>Agaricomycetes</taxon>
        <taxon>Agaricomycetidae</taxon>
        <taxon>Agaricales</taxon>
        <taxon>Marasmiineae</taxon>
        <taxon>Omphalotaceae</taxon>
        <taxon>Lentinula</taxon>
    </lineage>
</organism>
<name>A0A9W9AR00_9AGAR</name>
<evidence type="ECO:0000313" key="2">
    <source>
        <dbReference type="EMBL" id="KAJ4487234.1"/>
    </source>
</evidence>
<accession>A0A9W9AR00</accession>
<evidence type="ECO:0000256" key="1">
    <source>
        <dbReference type="SAM" id="SignalP"/>
    </source>
</evidence>
<comment type="caution">
    <text evidence="2">The sequence shown here is derived from an EMBL/GenBank/DDBJ whole genome shotgun (WGS) entry which is preliminary data.</text>
</comment>
<dbReference type="Proteomes" id="UP001150238">
    <property type="component" value="Unassembled WGS sequence"/>
</dbReference>
<reference evidence="2" key="1">
    <citation type="submission" date="2022-08" db="EMBL/GenBank/DDBJ databases">
        <authorList>
            <consortium name="DOE Joint Genome Institute"/>
            <person name="Min B."/>
            <person name="Riley R."/>
            <person name="Sierra-Patev S."/>
            <person name="Naranjo-Ortiz M."/>
            <person name="Looney B."/>
            <person name="Konkel Z."/>
            <person name="Slot J.C."/>
            <person name="Sakamoto Y."/>
            <person name="Steenwyk J.L."/>
            <person name="Rokas A."/>
            <person name="Carro J."/>
            <person name="Camarero S."/>
            <person name="Ferreira P."/>
            <person name="Molpeceres G."/>
            <person name="Ruiz-Duenas F.J."/>
            <person name="Serrano A."/>
            <person name="Henrissat B."/>
            <person name="Drula E."/>
            <person name="Hughes K.W."/>
            <person name="Mata J.L."/>
            <person name="Ishikawa N.K."/>
            <person name="Vargas-Isla R."/>
            <person name="Ushijima S."/>
            <person name="Smith C.A."/>
            <person name="Ahrendt S."/>
            <person name="Andreopoulos W."/>
            <person name="He G."/>
            <person name="Labutti K."/>
            <person name="Lipzen A."/>
            <person name="Ng V."/>
            <person name="Sandor L."/>
            <person name="Barry K."/>
            <person name="Martinez A.T."/>
            <person name="Xiao Y."/>
            <person name="Gibbons J.G."/>
            <person name="Terashima K."/>
            <person name="Hibbett D.S."/>
            <person name="Grigoriev I.V."/>
        </authorList>
    </citation>
    <scope>NUCLEOTIDE SEQUENCE</scope>
    <source>
        <strain evidence="2">Sp2 HRB7682 ss15</strain>
    </source>
</reference>
<proteinExistence type="predicted"/>
<dbReference type="AlphaFoldDB" id="A0A9W9AR00"/>
<feature type="chain" id="PRO_5040832130" evidence="1">
    <location>
        <begin position="17"/>
        <end position="143"/>
    </location>
</feature>
<gene>
    <name evidence="2" type="ORF">C8J55DRAFT_507342</name>
</gene>
<evidence type="ECO:0000313" key="3">
    <source>
        <dbReference type="Proteomes" id="UP001150238"/>
    </source>
</evidence>